<dbReference type="InterPro" id="IPR002372">
    <property type="entry name" value="PQQ_rpt_dom"/>
</dbReference>
<evidence type="ECO:0000313" key="3">
    <source>
        <dbReference type="Proteomes" id="UP000598174"/>
    </source>
</evidence>
<dbReference type="AlphaFoldDB" id="A0A919J1H7"/>
<dbReference type="Proteomes" id="UP000598174">
    <property type="component" value="Unassembled WGS sequence"/>
</dbReference>
<dbReference type="SUPFAM" id="SSF50998">
    <property type="entry name" value="Quinoprotein alcohol dehydrogenase-like"/>
    <property type="match status" value="1"/>
</dbReference>
<protein>
    <recommendedName>
        <fullName evidence="1">Pyrrolo-quinoline quinone repeat domain-containing protein</fullName>
    </recommendedName>
</protein>
<accession>A0A919J1H7</accession>
<sequence>MTLIDLGDVAEPAERPGAGPVNFLRAARLTLAALSVVGLLALTSSAAPAPSLVRPLWTADFRPGDAMALDAATVYLDRTAPVGPREVTAYDLRTGAVKWSTPAGVRMSDRGVRKAGDVLLVPTEASGGAGTTALDAATGDLLWRLNGVAAPSVGSDDVVLAETDKSGATTGLRLVGLRDGRQVWKRATAPAEQWITLAEGGRPTSILTVTSSGETTVYGYADGAERQHARIPWNGVYASTLFPAGPYPVVVRTASAQTVATIYDSADLRPLWRSDETVGYVTGCGSLICVAGASGVTAREPATGRVLWQRPDAHFVWDLGGGRMLLSAVANLASATTALVDAATGVTIGHSFGGQQAFSADRAGSLLLLRGAGTSPDRTVLHRLDLTTGRQTPLGAVERFDEQDCQGTGGFLLCPRGETLTVAAVG</sequence>
<evidence type="ECO:0000259" key="1">
    <source>
        <dbReference type="Pfam" id="PF13360"/>
    </source>
</evidence>
<dbReference type="Pfam" id="PF13360">
    <property type="entry name" value="PQQ_2"/>
    <property type="match status" value="1"/>
</dbReference>
<dbReference type="Gene3D" id="2.130.10.10">
    <property type="entry name" value="YVTN repeat-like/Quinoprotein amine dehydrogenase"/>
    <property type="match status" value="1"/>
</dbReference>
<evidence type="ECO:0000313" key="2">
    <source>
        <dbReference type="EMBL" id="GIE13031.1"/>
    </source>
</evidence>
<organism evidence="2 3">
    <name type="scientific">Paractinoplanes ferrugineus</name>
    <dbReference type="NCBI Taxonomy" id="113564"/>
    <lineage>
        <taxon>Bacteria</taxon>
        <taxon>Bacillati</taxon>
        <taxon>Actinomycetota</taxon>
        <taxon>Actinomycetes</taxon>
        <taxon>Micromonosporales</taxon>
        <taxon>Micromonosporaceae</taxon>
        <taxon>Paractinoplanes</taxon>
    </lineage>
</organism>
<feature type="domain" description="Pyrrolo-quinoline quinone repeat" evidence="1">
    <location>
        <begin position="56"/>
        <end position="189"/>
    </location>
</feature>
<dbReference type="EMBL" id="BOMM01000046">
    <property type="protein sequence ID" value="GIE13031.1"/>
    <property type="molecule type" value="Genomic_DNA"/>
</dbReference>
<reference evidence="2" key="1">
    <citation type="submission" date="2021-01" db="EMBL/GenBank/DDBJ databases">
        <title>Whole genome shotgun sequence of Actinoplanes ferrugineus NBRC 15555.</title>
        <authorList>
            <person name="Komaki H."/>
            <person name="Tamura T."/>
        </authorList>
    </citation>
    <scope>NUCLEOTIDE SEQUENCE</scope>
    <source>
        <strain evidence="2">NBRC 15555</strain>
    </source>
</reference>
<proteinExistence type="predicted"/>
<keyword evidence="3" id="KW-1185">Reference proteome</keyword>
<dbReference type="InterPro" id="IPR011047">
    <property type="entry name" value="Quinoprotein_ADH-like_sf"/>
</dbReference>
<gene>
    <name evidence="2" type="ORF">Afe05nite_48710</name>
</gene>
<dbReference type="InterPro" id="IPR015943">
    <property type="entry name" value="WD40/YVTN_repeat-like_dom_sf"/>
</dbReference>
<dbReference type="RefSeq" id="WP_203819482.1">
    <property type="nucleotide sequence ID" value="NZ_BAAABP010000063.1"/>
</dbReference>
<comment type="caution">
    <text evidence="2">The sequence shown here is derived from an EMBL/GenBank/DDBJ whole genome shotgun (WGS) entry which is preliminary data.</text>
</comment>
<name>A0A919J1H7_9ACTN</name>